<evidence type="ECO:0000313" key="1">
    <source>
        <dbReference type="EMBL" id="GAA0495293.1"/>
    </source>
</evidence>
<evidence type="ECO:0008006" key="3">
    <source>
        <dbReference type="Google" id="ProtNLM"/>
    </source>
</evidence>
<comment type="caution">
    <text evidence="1">The sequence shown here is derived from an EMBL/GenBank/DDBJ whole genome shotgun (WGS) entry which is preliminary data.</text>
</comment>
<sequence length="553" mass="61828">MAGADMDCISSSEPASSSAPARLAAEFWAWRTRTQPDSYDDITRVERPPGWVADWSPAAVRARREAYEGFAERYRRIEAPPADVRAQVDQRLLGSALARVRWELDLLRGWQRDPSFYVDQSLVPVYNLLLEPPPFHTERVDAVLRRLRNVPVVLEQARENLAGSIVGPFARRTLTMLDRADEQLRTAMAALADVVPDRRWDGATTDAARAVAGYRDWLARQAPFDTEEAAVGADAFAFFLHRVALLPYSAEELRAMARQEWDRAVWAETLPRRGDHAAGERLPDMAELLTRQRAAERDLRRFYTAHGLLSQPAGLRRYRMAPMPAYLEPLTWLGVAHEAAAPSRAGDDAIRYVRQPSPQLPYFDLAEIRDPLTGLAHEGVHAQQLAMSWQHGNPARRRYYDSAPNEGIAFYNEELLLTMGAFDGSPSGAAFVVNAKRLRALRAEIDVALALGELTLQEAAEVLAEAVPMDRATAWQEAAFFAGNPGQGLSYQTGKLQILDLLATCARHQGDAFDLQAFHDRLWREGNVPLALQRWELLGLRDHLDRADLLAGG</sequence>
<dbReference type="Proteomes" id="UP001500909">
    <property type="component" value="Unassembled WGS sequence"/>
</dbReference>
<dbReference type="PANTHER" id="PTHR33361">
    <property type="entry name" value="GLR0591 PROTEIN"/>
    <property type="match status" value="1"/>
</dbReference>
<dbReference type="EMBL" id="BAAABY010000054">
    <property type="protein sequence ID" value="GAA0495293.1"/>
    <property type="molecule type" value="Genomic_DNA"/>
</dbReference>
<protein>
    <recommendedName>
        <fullName evidence="3">DUF885 domain-containing protein</fullName>
    </recommendedName>
</protein>
<dbReference type="PANTHER" id="PTHR33361:SF2">
    <property type="entry name" value="DUF885 DOMAIN-CONTAINING PROTEIN"/>
    <property type="match status" value="1"/>
</dbReference>
<dbReference type="Pfam" id="PF05960">
    <property type="entry name" value="DUF885"/>
    <property type="match status" value="1"/>
</dbReference>
<gene>
    <name evidence="1" type="ORF">GCM10010361_70870</name>
</gene>
<organism evidence="1 2">
    <name type="scientific">Streptomyces olivaceiscleroticus</name>
    <dbReference type="NCBI Taxonomy" id="68245"/>
    <lineage>
        <taxon>Bacteria</taxon>
        <taxon>Bacillati</taxon>
        <taxon>Actinomycetota</taxon>
        <taxon>Actinomycetes</taxon>
        <taxon>Kitasatosporales</taxon>
        <taxon>Streptomycetaceae</taxon>
        <taxon>Streptomyces</taxon>
    </lineage>
</organism>
<name>A0ABN1BDZ7_9ACTN</name>
<keyword evidence="2" id="KW-1185">Reference proteome</keyword>
<evidence type="ECO:0000313" key="2">
    <source>
        <dbReference type="Proteomes" id="UP001500909"/>
    </source>
</evidence>
<accession>A0ABN1BDZ7</accession>
<dbReference type="InterPro" id="IPR010281">
    <property type="entry name" value="DUF885"/>
</dbReference>
<proteinExistence type="predicted"/>
<reference evidence="1 2" key="1">
    <citation type="journal article" date="2019" name="Int. J. Syst. Evol. Microbiol.">
        <title>The Global Catalogue of Microorganisms (GCM) 10K type strain sequencing project: providing services to taxonomists for standard genome sequencing and annotation.</title>
        <authorList>
            <consortium name="The Broad Institute Genomics Platform"/>
            <consortium name="The Broad Institute Genome Sequencing Center for Infectious Disease"/>
            <person name="Wu L."/>
            <person name="Ma J."/>
        </authorList>
    </citation>
    <scope>NUCLEOTIDE SEQUENCE [LARGE SCALE GENOMIC DNA]</scope>
    <source>
        <strain evidence="1 2">JCM 4805</strain>
    </source>
</reference>